<dbReference type="RefSeq" id="XP_020917201.1">
    <property type="nucleotide sequence ID" value="XM_021061542.1"/>
</dbReference>
<evidence type="ECO:0000256" key="1">
    <source>
        <dbReference type="SAM" id="MobiDB-lite"/>
    </source>
</evidence>
<dbReference type="InterPro" id="IPR050951">
    <property type="entry name" value="Retrovirus_Pol_polyprotein"/>
</dbReference>
<dbReference type="SUPFAM" id="SSF53098">
    <property type="entry name" value="Ribonuclease H-like"/>
    <property type="match status" value="1"/>
</dbReference>
<name>A0A913Y9D1_EXADI</name>
<dbReference type="GeneID" id="110254531"/>
<feature type="compositionally biased region" description="Basic and acidic residues" evidence="1">
    <location>
        <begin position="27"/>
        <end position="44"/>
    </location>
</feature>
<dbReference type="SUPFAM" id="SSF56672">
    <property type="entry name" value="DNA/RNA polymerases"/>
    <property type="match status" value="1"/>
</dbReference>
<evidence type="ECO:0000259" key="2">
    <source>
        <dbReference type="PROSITE" id="PS50994"/>
    </source>
</evidence>
<dbReference type="Gene3D" id="3.30.70.270">
    <property type="match status" value="1"/>
</dbReference>
<dbReference type="InterPro" id="IPR041588">
    <property type="entry name" value="Integrase_H2C2"/>
</dbReference>
<dbReference type="OrthoDB" id="5986823at2759"/>
<dbReference type="PANTHER" id="PTHR37984">
    <property type="entry name" value="PROTEIN CBG26694"/>
    <property type="match status" value="1"/>
</dbReference>
<dbReference type="AlphaFoldDB" id="A0A913Y9D1"/>
<evidence type="ECO:0000313" key="4">
    <source>
        <dbReference type="Proteomes" id="UP000887567"/>
    </source>
</evidence>
<dbReference type="Pfam" id="PF00665">
    <property type="entry name" value="rve"/>
    <property type="match status" value="1"/>
</dbReference>
<dbReference type="InterPro" id="IPR012337">
    <property type="entry name" value="RNaseH-like_sf"/>
</dbReference>
<reference evidence="3" key="1">
    <citation type="submission" date="2022-11" db="UniProtKB">
        <authorList>
            <consortium name="EnsemblMetazoa"/>
        </authorList>
    </citation>
    <scope>IDENTIFICATION</scope>
</reference>
<dbReference type="Proteomes" id="UP000887567">
    <property type="component" value="Unplaced"/>
</dbReference>
<evidence type="ECO:0000313" key="3">
    <source>
        <dbReference type="EnsemblMetazoa" id="XP_020917201.1"/>
    </source>
</evidence>
<dbReference type="GO" id="GO:0003676">
    <property type="term" value="F:nucleic acid binding"/>
    <property type="evidence" value="ECO:0007669"/>
    <property type="project" value="InterPro"/>
</dbReference>
<feature type="domain" description="Integrase catalytic" evidence="2">
    <location>
        <begin position="223"/>
        <end position="318"/>
    </location>
</feature>
<dbReference type="EnsemblMetazoa" id="XM_021061542.1">
    <property type="protein sequence ID" value="XP_020917201.1"/>
    <property type="gene ID" value="LOC110254531"/>
</dbReference>
<dbReference type="PROSITE" id="PS50994">
    <property type="entry name" value="INTEGRASE"/>
    <property type="match status" value="1"/>
</dbReference>
<keyword evidence="4" id="KW-1185">Reference proteome</keyword>
<dbReference type="Pfam" id="PF17921">
    <property type="entry name" value="Integrase_H2C2"/>
    <property type="match status" value="1"/>
</dbReference>
<organism evidence="3 4">
    <name type="scientific">Exaiptasia diaphana</name>
    <name type="common">Tropical sea anemone</name>
    <name type="synonym">Aiptasia pulchella</name>
    <dbReference type="NCBI Taxonomy" id="2652724"/>
    <lineage>
        <taxon>Eukaryota</taxon>
        <taxon>Metazoa</taxon>
        <taxon>Cnidaria</taxon>
        <taxon>Anthozoa</taxon>
        <taxon>Hexacorallia</taxon>
        <taxon>Actiniaria</taxon>
        <taxon>Aiptasiidae</taxon>
        <taxon>Exaiptasia</taxon>
    </lineage>
</organism>
<dbReference type="GO" id="GO:0015074">
    <property type="term" value="P:DNA integration"/>
    <property type="evidence" value="ECO:0007669"/>
    <property type="project" value="InterPro"/>
</dbReference>
<dbReference type="Gene3D" id="3.30.420.10">
    <property type="entry name" value="Ribonuclease H-like superfamily/Ribonuclease H"/>
    <property type="match status" value="1"/>
</dbReference>
<protein>
    <recommendedName>
        <fullName evidence="2">Integrase catalytic domain-containing protein</fullName>
    </recommendedName>
</protein>
<dbReference type="InterPro" id="IPR043502">
    <property type="entry name" value="DNA/RNA_pol_sf"/>
</dbReference>
<accession>A0A913Y9D1</accession>
<dbReference type="KEGG" id="epa:110254531"/>
<proteinExistence type="predicted"/>
<dbReference type="InterPro" id="IPR001584">
    <property type="entry name" value="Integrase_cat-core"/>
</dbReference>
<dbReference type="Gene3D" id="3.10.10.10">
    <property type="entry name" value="HIV Type 1 Reverse Transcriptase, subunit A, domain 1"/>
    <property type="match status" value="1"/>
</dbReference>
<dbReference type="InterPro" id="IPR036397">
    <property type="entry name" value="RNaseH_sf"/>
</dbReference>
<feature type="region of interest" description="Disordered" evidence="1">
    <location>
        <begin position="27"/>
        <end position="53"/>
    </location>
</feature>
<dbReference type="PANTHER" id="PTHR37984:SF11">
    <property type="entry name" value="INTEGRASE CATALYTIC DOMAIN-CONTAINING PROTEIN"/>
    <property type="match status" value="1"/>
</dbReference>
<dbReference type="InterPro" id="IPR043128">
    <property type="entry name" value="Rev_trsase/Diguanyl_cyclase"/>
</dbReference>
<sequence>MSFGEFASVDDDLFTERQLTAEDATREALEAAKSTEDTESRADCSEVESEEDEVEIVEPPKILSSLQATEHVRNLRDFVFCRQQNWYKIRVCIDMRQPNKAIQLERHLTPMIKEVIQALHGVTVFSKLDLNEGYNQLELAPESRSITTFSTLWPKTLHKDIQQTGEKSLTLAHEGHHGMVKTKKLLREKVWFHRMNIMVEAKVASCGACQVSTPSTTREPLKMSPLPASAWKEVIIDFKHLSAHEYLLVITDDYSRYPVVEVMKSTSAATVIPVIDKTFATFGITEIVRSDNGPPFSGKEFKEFAQTLGFIHRKVTPL</sequence>